<keyword evidence="3 5" id="KW-0732">Signal</keyword>
<dbReference type="InterPro" id="IPR050263">
    <property type="entry name" value="Bact_Fimbrial_Adh_Pro"/>
</dbReference>
<dbReference type="RefSeq" id="WP_320551317.1">
    <property type="nucleotide sequence ID" value="NZ_JAQLOK010000003.1"/>
</dbReference>
<sequence>MNLKALTSALLIAGLAASPAFAETGSITFTGSVANVTCTVQGENSGGPNFTVDMGSISAGEFANVGDYHGSVGFRIRVGGEGEKSCPDGTKVWAHFDADGTLVDARTGMVKVTNGANAASGVQIRLFNENGEKIDIFNDQKIVKQTVKDNQATIVHTAAYERVGDIAAGQANGLVRYTMNFEPTS</sequence>
<feature type="signal peptide" evidence="5">
    <location>
        <begin position="1"/>
        <end position="22"/>
    </location>
</feature>
<comment type="caution">
    <text evidence="7">The sequence shown here is derived from an EMBL/GenBank/DDBJ whole genome shotgun (WGS) entry which is preliminary data.</text>
</comment>
<evidence type="ECO:0000256" key="3">
    <source>
        <dbReference type="ARBA" id="ARBA00022729"/>
    </source>
</evidence>
<comment type="similarity">
    <text evidence="2">Belongs to the fimbrial protein family.</text>
</comment>
<evidence type="ECO:0000256" key="4">
    <source>
        <dbReference type="ARBA" id="ARBA00023263"/>
    </source>
</evidence>
<accession>A0ABT6BE18</accession>
<evidence type="ECO:0000256" key="5">
    <source>
        <dbReference type="SAM" id="SignalP"/>
    </source>
</evidence>
<keyword evidence="4" id="KW-0281">Fimbrium</keyword>
<keyword evidence="8" id="KW-1185">Reference proteome</keyword>
<gene>
    <name evidence="7" type="ORF">P3W24_15495</name>
</gene>
<protein>
    <submittedName>
        <fullName evidence="7">Fimbrial protein</fullName>
    </submittedName>
</protein>
<evidence type="ECO:0000313" key="7">
    <source>
        <dbReference type="EMBL" id="MDF4026377.1"/>
    </source>
</evidence>
<organism evidence="7 8">
    <name type="scientific">Luteibacter sahnii</name>
    <dbReference type="NCBI Taxonomy" id="3021977"/>
    <lineage>
        <taxon>Bacteria</taxon>
        <taxon>Pseudomonadati</taxon>
        <taxon>Pseudomonadota</taxon>
        <taxon>Gammaproteobacteria</taxon>
        <taxon>Lysobacterales</taxon>
        <taxon>Rhodanobacteraceae</taxon>
        <taxon>Luteibacter</taxon>
    </lineage>
</organism>
<dbReference type="PANTHER" id="PTHR33420">
    <property type="entry name" value="FIMBRIAL SUBUNIT ELFA-RELATED"/>
    <property type="match status" value="1"/>
</dbReference>
<dbReference type="EMBL" id="JARJJS010000004">
    <property type="protein sequence ID" value="MDF4026377.1"/>
    <property type="molecule type" value="Genomic_DNA"/>
</dbReference>
<dbReference type="SUPFAM" id="SSF49401">
    <property type="entry name" value="Bacterial adhesins"/>
    <property type="match status" value="1"/>
</dbReference>
<proteinExistence type="inferred from homology"/>
<dbReference type="InterPro" id="IPR000259">
    <property type="entry name" value="Adhesion_dom_fimbrial"/>
</dbReference>
<dbReference type="InterPro" id="IPR036937">
    <property type="entry name" value="Adhesion_dom_fimbrial_sf"/>
</dbReference>
<dbReference type="Gene3D" id="2.60.40.1090">
    <property type="entry name" value="Fimbrial-type adhesion domain"/>
    <property type="match status" value="1"/>
</dbReference>
<name>A0ABT6BE18_9GAMM</name>
<feature type="domain" description="Fimbrial-type adhesion" evidence="6">
    <location>
        <begin position="27"/>
        <end position="181"/>
    </location>
</feature>
<dbReference type="Pfam" id="PF00419">
    <property type="entry name" value="Fimbrial"/>
    <property type="match status" value="1"/>
</dbReference>
<evidence type="ECO:0000313" key="8">
    <source>
        <dbReference type="Proteomes" id="UP001528850"/>
    </source>
</evidence>
<dbReference type="Proteomes" id="UP001528850">
    <property type="component" value="Unassembled WGS sequence"/>
</dbReference>
<evidence type="ECO:0000256" key="2">
    <source>
        <dbReference type="ARBA" id="ARBA00006671"/>
    </source>
</evidence>
<comment type="subcellular location">
    <subcellularLocation>
        <location evidence="1">Fimbrium</location>
    </subcellularLocation>
</comment>
<evidence type="ECO:0000256" key="1">
    <source>
        <dbReference type="ARBA" id="ARBA00004561"/>
    </source>
</evidence>
<evidence type="ECO:0000259" key="6">
    <source>
        <dbReference type="Pfam" id="PF00419"/>
    </source>
</evidence>
<reference evidence="7 8" key="1">
    <citation type="journal article" date="2024" name="Curr. Microbiol.">
        <title>Luteibacter sahnii sp. nov., A Novel Yellow-Colored Xanthomonadin Pigment Producing Probiotic Bacterium from Healthy Rice Seed Microbiome.</title>
        <authorList>
            <person name="Jaiswal G."/>
            <person name="Rana R."/>
            <person name="Nayak P.K."/>
            <person name="Chouhan R."/>
            <person name="Gandhi S.G."/>
            <person name="Patel H.K."/>
            <person name="Patil P.B."/>
        </authorList>
    </citation>
    <scope>NUCLEOTIDE SEQUENCE [LARGE SCALE GENOMIC DNA]</scope>
    <source>
        <strain evidence="7 8">PPL201</strain>
    </source>
</reference>
<feature type="chain" id="PRO_5045879847" evidence="5">
    <location>
        <begin position="23"/>
        <end position="185"/>
    </location>
</feature>
<dbReference type="PANTHER" id="PTHR33420:SF3">
    <property type="entry name" value="FIMBRIAL SUBUNIT ELFA"/>
    <property type="match status" value="1"/>
</dbReference>
<dbReference type="InterPro" id="IPR008966">
    <property type="entry name" value="Adhesion_dom_sf"/>
</dbReference>